<feature type="region of interest" description="Disordered" evidence="2">
    <location>
        <begin position="1"/>
        <end position="22"/>
    </location>
</feature>
<dbReference type="AlphaFoldDB" id="A0A7J0BLN2"/>
<evidence type="ECO:0000259" key="3">
    <source>
        <dbReference type="Pfam" id="PF00497"/>
    </source>
</evidence>
<dbReference type="EMBL" id="BLVO01000016">
    <property type="protein sequence ID" value="GFM34673.1"/>
    <property type="molecule type" value="Genomic_DNA"/>
</dbReference>
<feature type="compositionally biased region" description="Basic and acidic residues" evidence="2">
    <location>
        <begin position="1"/>
        <end position="10"/>
    </location>
</feature>
<evidence type="ECO:0000256" key="1">
    <source>
        <dbReference type="ARBA" id="ARBA00022729"/>
    </source>
</evidence>
<protein>
    <recommendedName>
        <fullName evidence="3">Solute-binding protein family 3/N-terminal domain-containing protein</fullName>
    </recommendedName>
</protein>
<dbReference type="Pfam" id="PF00497">
    <property type="entry name" value="SBP_bac_3"/>
    <property type="match status" value="1"/>
</dbReference>
<gene>
    <name evidence="4" type="ORF">DSM101010T_30380</name>
</gene>
<dbReference type="Gene3D" id="3.40.190.10">
    <property type="entry name" value="Periplasmic binding protein-like II"/>
    <property type="match status" value="2"/>
</dbReference>
<reference evidence="4 5" key="1">
    <citation type="submission" date="2020-05" db="EMBL/GenBank/DDBJ databases">
        <title>Draft genome sequence of Desulfovibrio sp. strain HN2T.</title>
        <authorList>
            <person name="Ueno A."/>
            <person name="Tamazawa S."/>
            <person name="Tamamura S."/>
            <person name="Murakami T."/>
            <person name="Kiyama T."/>
            <person name="Inomata H."/>
            <person name="Amano Y."/>
            <person name="Miyakawa K."/>
            <person name="Tamaki H."/>
            <person name="Naganuma T."/>
            <person name="Kaneko K."/>
        </authorList>
    </citation>
    <scope>NUCLEOTIDE SEQUENCE [LARGE SCALE GENOMIC DNA]</scope>
    <source>
        <strain evidence="4 5">HN2</strain>
    </source>
</reference>
<accession>A0A7J0BLN2</accession>
<evidence type="ECO:0000313" key="4">
    <source>
        <dbReference type="EMBL" id="GFM34673.1"/>
    </source>
</evidence>
<dbReference type="Proteomes" id="UP000503840">
    <property type="component" value="Unassembled WGS sequence"/>
</dbReference>
<dbReference type="PANTHER" id="PTHR35936">
    <property type="entry name" value="MEMBRANE-BOUND LYTIC MUREIN TRANSGLYCOSYLASE F"/>
    <property type="match status" value="1"/>
</dbReference>
<organism evidence="4 5">
    <name type="scientific">Desulfovibrio subterraneus</name>
    <dbReference type="NCBI Taxonomy" id="2718620"/>
    <lineage>
        <taxon>Bacteria</taxon>
        <taxon>Pseudomonadati</taxon>
        <taxon>Thermodesulfobacteriota</taxon>
        <taxon>Desulfovibrionia</taxon>
        <taxon>Desulfovibrionales</taxon>
        <taxon>Desulfovibrionaceae</taxon>
        <taxon>Desulfovibrio</taxon>
    </lineage>
</organism>
<dbReference type="InterPro" id="IPR001638">
    <property type="entry name" value="Solute-binding_3/MltF_N"/>
</dbReference>
<evidence type="ECO:0000256" key="2">
    <source>
        <dbReference type="SAM" id="MobiDB-lite"/>
    </source>
</evidence>
<comment type="caution">
    <text evidence="4">The sequence shown here is derived from an EMBL/GenBank/DDBJ whole genome shotgun (WGS) entry which is preliminary data.</text>
</comment>
<proteinExistence type="predicted"/>
<keyword evidence="5" id="KW-1185">Reference proteome</keyword>
<keyword evidence="1" id="KW-0732">Signal</keyword>
<dbReference type="SUPFAM" id="SSF53850">
    <property type="entry name" value="Periplasmic binding protein-like II"/>
    <property type="match status" value="1"/>
</dbReference>
<sequence>MNKKSPESKDSGLFSFPPTQHVPDYNRQIAPNMVIPYDDCIPHPLHVTGSNVEPVSLRKAGKYHTTLRHEREDTMRWIIAMTLVLSLYATAHADTIRFSYDDWCPYSCLNDDHTAIAAEYPGYYAEVLRAIYEPLGYSVEFSIRPWERALEEAADGRLDAVLSPAKSEAPNLIFPDESIAELGWCFYTRSDSTWRYTGLSSLQGQILGVLRGNNFGDAITEYIAANSKDAAKVQEVSGLDFIDKNIRKLQGKRISVMLDEPATTDYFIMQNNLAHDIVKAGCLPSQKMYPAFSPANPASATYAREFTEGIRRLRESGRLKAILARYGLTDWKNQPASE</sequence>
<name>A0A7J0BLN2_9BACT</name>
<dbReference type="PANTHER" id="PTHR35936:SF25">
    <property type="entry name" value="ABC TRANSPORTER SUBSTRATE-BINDING PROTEIN"/>
    <property type="match status" value="1"/>
</dbReference>
<feature type="domain" description="Solute-binding protein family 3/N-terminal" evidence="3">
    <location>
        <begin position="101"/>
        <end position="327"/>
    </location>
</feature>
<evidence type="ECO:0000313" key="5">
    <source>
        <dbReference type="Proteomes" id="UP000503840"/>
    </source>
</evidence>